<evidence type="ECO:0000259" key="3">
    <source>
        <dbReference type="PROSITE" id="PS50076"/>
    </source>
</evidence>
<accession>A0A3B1ASZ7</accession>
<reference evidence="4" key="1">
    <citation type="submission" date="2018-06" db="EMBL/GenBank/DDBJ databases">
        <authorList>
            <person name="Zhirakovskaya E."/>
        </authorList>
    </citation>
    <scope>NUCLEOTIDE SEQUENCE</scope>
</reference>
<dbReference type="CDD" id="cd06257">
    <property type="entry name" value="DnaJ"/>
    <property type="match status" value="1"/>
</dbReference>
<dbReference type="PANTHER" id="PTHR44145">
    <property type="entry name" value="DNAJ HOMOLOG SUBFAMILY A MEMBER 3, MITOCHONDRIAL"/>
    <property type="match status" value="1"/>
</dbReference>
<dbReference type="Pfam" id="PF00226">
    <property type="entry name" value="DnaJ"/>
    <property type="match status" value="1"/>
</dbReference>
<sequence>MCDHDGCGDKGEFPAPKSPDSRDKWQFCEKHITEFNGKWNYFEGLSKEEAFKRAQEDMRTARGYASSGAYDMGSAETYGKDRRRSDALIILDLDDDATPAEIKAAYRRMAKLYHPDTNLGDSDAAIKFQQVSTAYEVLTVK</sequence>
<dbReference type="PANTHER" id="PTHR44145:SF3">
    <property type="entry name" value="DNAJ HOMOLOG SUBFAMILY A MEMBER 3, MITOCHONDRIAL"/>
    <property type="match status" value="1"/>
</dbReference>
<dbReference type="SUPFAM" id="SSF46565">
    <property type="entry name" value="Chaperone J-domain"/>
    <property type="match status" value="1"/>
</dbReference>
<evidence type="ECO:0000256" key="2">
    <source>
        <dbReference type="SAM" id="MobiDB-lite"/>
    </source>
</evidence>
<feature type="compositionally biased region" description="Basic and acidic residues" evidence="2">
    <location>
        <begin position="1"/>
        <end position="12"/>
    </location>
</feature>
<evidence type="ECO:0000313" key="4">
    <source>
        <dbReference type="EMBL" id="VAX06872.1"/>
    </source>
</evidence>
<feature type="domain" description="J" evidence="3">
    <location>
        <begin position="86"/>
        <end position="141"/>
    </location>
</feature>
<keyword evidence="1" id="KW-0143">Chaperone</keyword>
<dbReference type="InterPro" id="IPR001623">
    <property type="entry name" value="DnaJ_domain"/>
</dbReference>
<evidence type="ECO:0000256" key="1">
    <source>
        <dbReference type="ARBA" id="ARBA00023186"/>
    </source>
</evidence>
<name>A0A3B1ASZ7_9ZZZZ</name>
<dbReference type="AlphaFoldDB" id="A0A3B1ASZ7"/>
<dbReference type="Gene3D" id="1.10.287.110">
    <property type="entry name" value="DnaJ domain"/>
    <property type="match status" value="1"/>
</dbReference>
<dbReference type="InterPro" id="IPR036869">
    <property type="entry name" value="J_dom_sf"/>
</dbReference>
<dbReference type="SMART" id="SM00271">
    <property type="entry name" value="DnaJ"/>
    <property type="match status" value="1"/>
</dbReference>
<protein>
    <submittedName>
        <fullName evidence="4">Chaperone protein DnaJ</fullName>
    </submittedName>
</protein>
<gene>
    <name evidence="4" type="ORF">MNBD_ALPHA03-170</name>
</gene>
<dbReference type="InterPro" id="IPR051938">
    <property type="entry name" value="Apopto_cytoskel_mod"/>
</dbReference>
<proteinExistence type="predicted"/>
<dbReference type="PROSITE" id="PS50076">
    <property type="entry name" value="DNAJ_2"/>
    <property type="match status" value="1"/>
</dbReference>
<feature type="region of interest" description="Disordered" evidence="2">
    <location>
        <begin position="1"/>
        <end position="23"/>
    </location>
</feature>
<organism evidence="4">
    <name type="scientific">hydrothermal vent metagenome</name>
    <dbReference type="NCBI Taxonomy" id="652676"/>
    <lineage>
        <taxon>unclassified sequences</taxon>
        <taxon>metagenomes</taxon>
        <taxon>ecological metagenomes</taxon>
    </lineage>
</organism>
<dbReference type="PRINTS" id="PR00625">
    <property type="entry name" value="JDOMAIN"/>
</dbReference>
<dbReference type="EMBL" id="UOFW01000187">
    <property type="protein sequence ID" value="VAX06872.1"/>
    <property type="molecule type" value="Genomic_DNA"/>
</dbReference>